<dbReference type="Proteomes" id="UP000503441">
    <property type="component" value="Chromosome"/>
</dbReference>
<keyword evidence="1" id="KW-0812">Transmembrane</keyword>
<proteinExistence type="predicted"/>
<keyword evidence="1" id="KW-0472">Membrane</keyword>
<reference evidence="3 4" key="1">
    <citation type="submission" date="2020-03" db="EMBL/GenBank/DDBJ databases">
        <title>Leucobacter sp. nov., isolated from beetles.</title>
        <authorList>
            <person name="Hyun D.-W."/>
            <person name="Bae J.-W."/>
        </authorList>
    </citation>
    <scope>NUCLEOTIDE SEQUENCE [LARGE SCALE GENOMIC DNA]</scope>
    <source>
        <strain evidence="3 4">HDW9A</strain>
    </source>
</reference>
<evidence type="ECO:0000259" key="2">
    <source>
        <dbReference type="Pfam" id="PF01757"/>
    </source>
</evidence>
<evidence type="ECO:0000313" key="3">
    <source>
        <dbReference type="EMBL" id="QIM17843.1"/>
    </source>
</evidence>
<feature type="transmembrane region" description="Helical" evidence="1">
    <location>
        <begin position="106"/>
        <end position="126"/>
    </location>
</feature>
<feature type="transmembrane region" description="Helical" evidence="1">
    <location>
        <begin position="170"/>
        <end position="195"/>
    </location>
</feature>
<evidence type="ECO:0000313" key="4">
    <source>
        <dbReference type="Proteomes" id="UP000503441"/>
    </source>
</evidence>
<organism evidence="3 4">
    <name type="scientific">Leucobacter coleopterorum</name>
    <dbReference type="NCBI Taxonomy" id="2714933"/>
    <lineage>
        <taxon>Bacteria</taxon>
        <taxon>Bacillati</taxon>
        <taxon>Actinomycetota</taxon>
        <taxon>Actinomycetes</taxon>
        <taxon>Micrococcales</taxon>
        <taxon>Microbacteriaceae</taxon>
        <taxon>Leucobacter</taxon>
    </lineage>
</organism>
<gene>
    <name evidence="3" type="ORF">G7066_02500</name>
</gene>
<keyword evidence="1" id="KW-1133">Transmembrane helix</keyword>
<sequence length="208" mass="22238">MSGLALSGAGGDIVATAGWRISQPLWFLGVYILCSAFVPLMVKLHERAPRLTLLGLGFGIASVDALRLATGIDAIGFANLLFVWLAVQQLGFWLADGRTPSRRTTWLAVAGIIALIAFGASPANLFEALNPPTAALALLGVVQFALFAALRPKLAGWAEQPAVRRLSDALNGHAMTIYSWHMPVVVLLAGCYLWLERRCRSRSARSGG</sequence>
<dbReference type="InterPro" id="IPR002656">
    <property type="entry name" value="Acyl_transf_3_dom"/>
</dbReference>
<dbReference type="EMBL" id="CP049933">
    <property type="protein sequence ID" value="QIM17843.1"/>
    <property type="molecule type" value="Genomic_DNA"/>
</dbReference>
<keyword evidence="3" id="KW-0808">Transferase</keyword>
<feature type="domain" description="Acyltransferase 3" evidence="2">
    <location>
        <begin position="17"/>
        <end position="190"/>
    </location>
</feature>
<name>A0ABX6JW88_9MICO</name>
<dbReference type="Pfam" id="PF01757">
    <property type="entry name" value="Acyl_transf_3"/>
    <property type="match status" value="1"/>
</dbReference>
<feature type="transmembrane region" description="Helical" evidence="1">
    <location>
        <begin position="25"/>
        <end position="44"/>
    </location>
</feature>
<evidence type="ECO:0000256" key="1">
    <source>
        <dbReference type="SAM" id="Phobius"/>
    </source>
</evidence>
<protein>
    <submittedName>
        <fullName evidence="3">Acyltransferase</fullName>
    </submittedName>
</protein>
<keyword evidence="3" id="KW-0012">Acyltransferase</keyword>
<feature type="transmembrane region" description="Helical" evidence="1">
    <location>
        <begin position="75"/>
        <end position="94"/>
    </location>
</feature>
<accession>A0ABX6JW88</accession>
<dbReference type="GO" id="GO:0016746">
    <property type="term" value="F:acyltransferase activity"/>
    <property type="evidence" value="ECO:0007669"/>
    <property type="project" value="UniProtKB-KW"/>
</dbReference>
<keyword evidence="4" id="KW-1185">Reference proteome</keyword>
<feature type="transmembrane region" description="Helical" evidence="1">
    <location>
        <begin position="132"/>
        <end position="150"/>
    </location>
</feature>